<dbReference type="Proteomes" id="UP000479190">
    <property type="component" value="Unassembled WGS sequence"/>
</dbReference>
<protein>
    <submittedName>
        <fullName evidence="2">Uncharacterized protein</fullName>
    </submittedName>
</protein>
<keyword evidence="3" id="KW-1185">Reference proteome</keyword>
<feature type="region of interest" description="Disordered" evidence="1">
    <location>
        <begin position="25"/>
        <end position="83"/>
    </location>
</feature>
<evidence type="ECO:0000256" key="1">
    <source>
        <dbReference type="SAM" id="MobiDB-lite"/>
    </source>
</evidence>
<dbReference type="AlphaFoldDB" id="A0A6H5HX87"/>
<organism evidence="2 3">
    <name type="scientific">Trichogramma brassicae</name>
    <dbReference type="NCBI Taxonomy" id="86971"/>
    <lineage>
        <taxon>Eukaryota</taxon>
        <taxon>Metazoa</taxon>
        <taxon>Ecdysozoa</taxon>
        <taxon>Arthropoda</taxon>
        <taxon>Hexapoda</taxon>
        <taxon>Insecta</taxon>
        <taxon>Pterygota</taxon>
        <taxon>Neoptera</taxon>
        <taxon>Endopterygota</taxon>
        <taxon>Hymenoptera</taxon>
        <taxon>Apocrita</taxon>
        <taxon>Proctotrupomorpha</taxon>
        <taxon>Chalcidoidea</taxon>
        <taxon>Trichogrammatidae</taxon>
        <taxon>Trichogramma</taxon>
    </lineage>
</organism>
<sequence>MSRVSSSESVCALTINILPSCMLPEAEQRGPGQVDGARERLGGKTRAAGSAAHARMRLDDQGGPADLRQAREVGQERQGTGVP</sequence>
<proteinExistence type="predicted"/>
<gene>
    <name evidence="2" type="ORF">TBRA_LOCUS1761</name>
</gene>
<reference evidence="2 3" key="1">
    <citation type="submission" date="2020-02" db="EMBL/GenBank/DDBJ databases">
        <authorList>
            <person name="Ferguson B K."/>
        </authorList>
    </citation>
    <scope>NUCLEOTIDE SEQUENCE [LARGE SCALE GENOMIC DNA]</scope>
</reference>
<dbReference type="EMBL" id="CADCXV010000336">
    <property type="protein sequence ID" value="CAB0029735.1"/>
    <property type="molecule type" value="Genomic_DNA"/>
</dbReference>
<accession>A0A6H5HX87</accession>
<name>A0A6H5HX87_9HYME</name>
<evidence type="ECO:0000313" key="2">
    <source>
        <dbReference type="EMBL" id="CAB0029735.1"/>
    </source>
</evidence>
<evidence type="ECO:0000313" key="3">
    <source>
        <dbReference type="Proteomes" id="UP000479190"/>
    </source>
</evidence>